<accession>A0A7J5TVG6</accession>
<dbReference type="Proteomes" id="UP000488299">
    <property type="component" value="Unassembled WGS sequence"/>
</dbReference>
<comment type="caution">
    <text evidence="1">The sequence shown here is derived from an EMBL/GenBank/DDBJ whole genome shotgun (WGS) entry which is preliminary data.</text>
</comment>
<name>A0A7J5TVG6_9BACT</name>
<protein>
    <submittedName>
        <fullName evidence="1">Uncharacterized protein</fullName>
    </submittedName>
</protein>
<dbReference type="RefSeq" id="WP_152126094.1">
    <property type="nucleotide sequence ID" value="NZ_WELI01000009.1"/>
</dbReference>
<reference evidence="1 2" key="1">
    <citation type="submission" date="2019-10" db="EMBL/GenBank/DDBJ databases">
        <title>Rudanella paleaurantiibacter sp. nov., isolated from sludge.</title>
        <authorList>
            <person name="Xu S.Q."/>
        </authorList>
    </citation>
    <scope>NUCLEOTIDE SEQUENCE [LARGE SCALE GENOMIC DNA]</scope>
    <source>
        <strain evidence="1 2">HX-22-17</strain>
    </source>
</reference>
<organism evidence="1 2">
    <name type="scientific">Rudanella paleaurantiibacter</name>
    <dbReference type="NCBI Taxonomy" id="2614655"/>
    <lineage>
        <taxon>Bacteria</taxon>
        <taxon>Pseudomonadati</taxon>
        <taxon>Bacteroidota</taxon>
        <taxon>Cytophagia</taxon>
        <taxon>Cytophagales</taxon>
        <taxon>Cytophagaceae</taxon>
        <taxon>Rudanella</taxon>
    </lineage>
</organism>
<gene>
    <name evidence="1" type="ORF">F5984_20600</name>
</gene>
<keyword evidence="2" id="KW-1185">Reference proteome</keyword>
<sequence length="212" mass="23451">MNDASINLDSFGGWGNTLGKLLGALKPLRDQSELVRVRILSEVGYLSVVVFAEMPDLPVLFVSDDYSPEWMFANPERAMRALGRDQKAIEELTANLDERLLLVAKRPAPVDAPRQLITFSQSFMNGEERHDLTHYVSETQAVIVDDVSYTGHGHGDVFVGTNYVQMEIRSDSPHEVCIGSVDAYIESHSEAAKGMGTVSFKSLPKIVKAFFS</sequence>
<evidence type="ECO:0000313" key="1">
    <source>
        <dbReference type="EMBL" id="KAB7728148.1"/>
    </source>
</evidence>
<proteinExistence type="predicted"/>
<evidence type="ECO:0000313" key="2">
    <source>
        <dbReference type="Proteomes" id="UP000488299"/>
    </source>
</evidence>
<dbReference type="EMBL" id="WELI01000009">
    <property type="protein sequence ID" value="KAB7728148.1"/>
    <property type="molecule type" value="Genomic_DNA"/>
</dbReference>
<dbReference type="AlphaFoldDB" id="A0A7J5TVG6"/>